<evidence type="ECO:0000256" key="3">
    <source>
        <dbReference type="ARBA" id="ARBA00023277"/>
    </source>
</evidence>
<evidence type="ECO:0000256" key="2">
    <source>
        <dbReference type="ARBA" id="ARBA00023235"/>
    </source>
</evidence>
<evidence type="ECO:0000256" key="4">
    <source>
        <dbReference type="SAM" id="MobiDB-lite"/>
    </source>
</evidence>
<dbReference type="PANTHER" id="PTHR10091:SF3">
    <property type="entry name" value="ALDOSE 1-EPIMERASE"/>
    <property type="match status" value="1"/>
</dbReference>
<proteinExistence type="inferred from homology"/>
<sequence>MDPNSPRDPESFFFSKVANEINLSYDETFIKSLNDRTGWPTSGRRSPARMTAAYEPSYTSRGEPSSHPKSQTSPYLYFESSQNSPVLLGCQKSTLDQPYMWMIEPTNRNDSTYFGALVGRVANRIGGAQFTLNGHVYKLPANDHGNTLHGGSRGFGDVVWTVYEYVKESHLTLTYDSHDGEQGFPGELSVRVTYLLIGRNKFGIKMEANPKNKPTPVNLASHTYWNLGGHTSGNILYSHTIQLFASRITPVNDNLIPTGEISPVGGTAYDFLEPRTIASKFNELPDGYDINYVLDRTGAGKTFTKAATVRDGKSGRKMELWTDQAGVQFYTSNMLGDTVGKGGFVYKKYGGFCLETQGFPDSVNHRNFPSQIILD</sequence>
<dbReference type="InterPro" id="IPR011013">
    <property type="entry name" value="Gal_mutarotase_sf_dom"/>
</dbReference>
<keyword evidence="2" id="KW-0413">Isomerase</keyword>
<dbReference type="Proteomes" id="UP001318860">
    <property type="component" value="Unassembled WGS sequence"/>
</dbReference>
<dbReference type="CDD" id="cd09019">
    <property type="entry name" value="galactose_mutarotase_like"/>
    <property type="match status" value="1"/>
</dbReference>
<feature type="compositionally biased region" description="Polar residues" evidence="4">
    <location>
        <begin position="57"/>
        <end position="72"/>
    </location>
</feature>
<protein>
    <recommendedName>
        <fullName evidence="7">Aldose 1-epimerase</fullName>
    </recommendedName>
</protein>
<feature type="region of interest" description="Disordered" evidence="4">
    <location>
        <begin position="33"/>
        <end position="72"/>
    </location>
</feature>
<dbReference type="PANTHER" id="PTHR10091">
    <property type="entry name" value="ALDOSE-1-EPIMERASE"/>
    <property type="match status" value="1"/>
</dbReference>
<gene>
    <name evidence="5" type="ORF">DH2020_042964</name>
</gene>
<evidence type="ECO:0000313" key="6">
    <source>
        <dbReference type="Proteomes" id="UP001318860"/>
    </source>
</evidence>
<dbReference type="Gene3D" id="2.70.98.10">
    <property type="match status" value="1"/>
</dbReference>
<organism evidence="5 6">
    <name type="scientific">Rehmannia glutinosa</name>
    <name type="common">Chinese foxglove</name>
    <dbReference type="NCBI Taxonomy" id="99300"/>
    <lineage>
        <taxon>Eukaryota</taxon>
        <taxon>Viridiplantae</taxon>
        <taxon>Streptophyta</taxon>
        <taxon>Embryophyta</taxon>
        <taxon>Tracheophyta</taxon>
        <taxon>Spermatophyta</taxon>
        <taxon>Magnoliopsida</taxon>
        <taxon>eudicotyledons</taxon>
        <taxon>Gunneridae</taxon>
        <taxon>Pentapetalae</taxon>
        <taxon>asterids</taxon>
        <taxon>lamiids</taxon>
        <taxon>Lamiales</taxon>
        <taxon>Orobanchaceae</taxon>
        <taxon>Rehmannieae</taxon>
        <taxon>Rehmannia</taxon>
    </lineage>
</organism>
<name>A0ABR0UL50_REHGL</name>
<comment type="similarity">
    <text evidence="1">Belongs to the aldose epimerase family.</text>
</comment>
<comment type="caution">
    <text evidence="5">The sequence shown here is derived from an EMBL/GenBank/DDBJ whole genome shotgun (WGS) entry which is preliminary data.</text>
</comment>
<reference evidence="5 6" key="1">
    <citation type="journal article" date="2021" name="Comput. Struct. Biotechnol. J.">
        <title>De novo genome assembly of the potent medicinal plant Rehmannia glutinosa using nanopore technology.</title>
        <authorList>
            <person name="Ma L."/>
            <person name="Dong C."/>
            <person name="Song C."/>
            <person name="Wang X."/>
            <person name="Zheng X."/>
            <person name="Niu Y."/>
            <person name="Chen S."/>
            <person name="Feng W."/>
        </authorList>
    </citation>
    <scope>NUCLEOTIDE SEQUENCE [LARGE SCALE GENOMIC DNA]</scope>
    <source>
        <strain evidence="5">DH-2019</strain>
    </source>
</reference>
<dbReference type="EMBL" id="JABTTQ020002580">
    <property type="protein sequence ID" value="KAK6123287.1"/>
    <property type="molecule type" value="Genomic_DNA"/>
</dbReference>
<keyword evidence="6" id="KW-1185">Reference proteome</keyword>
<dbReference type="SUPFAM" id="SSF74650">
    <property type="entry name" value="Galactose mutarotase-like"/>
    <property type="match status" value="1"/>
</dbReference>
<evidence type="ECO:0000256" key="1">
    <source>
        <dbReference type="ARBA" id="ARBA00006206"/>
    </source>
</evidence>
<dbReference type="InterPro" id="IPR014718">
    <property type="entry name" value="GH-type_carb-bd"/>
</dbReference>
<dbReference type="InterPro" id="IPR047215">
    <property type="entry name" value="Galactose_mutarotase-like"/>
</dbReference>
<accession>A0ABR0UL50</accession>
<dbReference type="Pfam" id="PF01263">
    <property type="entry name" value="Aldose_epim"/>
    <property type="match status" value="1"/>
</dbReference>
<keyword evidence="3" id="KW-0119">Carbohydrate metabolism</keyword>
<dbReference type="InterPro" id="IPR008183">
    <property type="entry name" value="Aldose_1/G6P_1-epimerase"/>
</dbReference>
<evidence type="ECO:0008006" key="7">
    <source>
        <dbReference type="Google" id="ProtNLM"/>
    </source>
</evidence>
<evidence type="ECO:0000313" key="5">
    <source>
        <dbReference type="EMBL" id="KAK6123287.1"/>
    </source>
</evidence>